<evidence type="ECO:0000256" key="4">
    <source>
        <dbReference type="ARBA" id="ARBA00005250"/>
    </source>
</evidence>
<evidence type="ECO:0000256" key="11">
    <source>
        <dbReference type="ARBA" id="ARBA00022833"/>
    </source>
</evidence>
<sequence>MYQDERLHTLGFLEWAGEVAGRAAFGPNNAAGRPPTPPNTPEPIQVTRLTDRLHLLTGAGGNIAVFAADGGTLMVDSGLAPRAADVAKAVAGVRSQRVVTLINTHWHGDHTGGNERFGNAGARIVAHENTRRRLSREQFQEAFNRRVPPAPRAALPTVTFPSARTLRYGGEELRLFHVAPAHTDTDVAIFFPRANVLHTGDLFFNGFYPFIDYSTGGWLGGMVAAADRLLATAGANTKIIPGHGPLATRADLRVYRSMLATVLGRLEPMARANKTVDEVVAVRPTADLDARWGKGFMQPEQFVRIAYTGIVRHRAAARKSGA</sequence>
<gene>
    <name evidence="14" type="ORF">AVDCRST_MAG63-789</name>
</gene>
<evidence type="ECO:0000256" key="10">
    <source>
        <dbReference type="ARBA" id="ARBA00022801"/>
    </source>
</evidence>
<evidence type="ECO:0000256" key="9">
    <source>
        <dbReference type="ARBA" id="ARBA00022764"/>
    </source>
</evidence>
<evidence type="ECO:0000256" key="2">
    <source>
        <dbReference type="ARBA" id="ARBA00001947"/>
    </source>
</evidence>
<dbReference type="SUPFAM" id="SSF56281">
    <property type="entry name" value="Metallo-hydrolase/oxidoreductase"/>
    <property type="match status" value="1"/>
</dbReference>
<comment type="subunit">
    <text evidence="5">Monomer.</text>
</comment>
<proteinExistence type="inferred from homology"/>
<keyword evidence="8" id="KW-0732">Signal</keyword>
<dbReference type="EC" id="3.5.2.6" evidence="6"/>
<dbReference type="PANTHER" id="PTHR42951">
    <property type="entry name" value="METALLO-BETA-LACTAMASE DOMAIN-CONTAINING"/>
    <property type="match status" value="1"/>
</dbReference>
<dbReference type="InterPro" id="IPR001279">
    <property type="entry name" value="Metallo-B-lactamas"/>
</dbReference>
<comment type="similarity">
    <text evidence="4">Belongs to the metallo-beta-lactamase superfamily. Class-B beta-lactamase family.</text>
</comment>
<comment type="cofactor">
    <cofactor evidence="2">
        <name>Zn(2+)</name>
        <dbReference type="ChEBI" id="CHEBI:29105"/>
    </cofactor>
</comment>
<dbReference type="PROSITE" id="PS00743">
    <property type="entry name" value="BETA_LACTAMASE_B_1"/>
    <property type="match status" value="1"/>
</dbReference>
<dbReference type="GO" id="GO:0017001">
    <property type="term" value="P:antibiotic catabolic process"/>
    <property type="evidence" value="ECO:0007669"/>
    <property type="project" value="InterPro"/>
</dbReference>
<evidence type="ECO:0000256" key="7">
    <source>
        <dbReference type="ARBA" id="ARBA00022723"/>
    </source>
</evidence>
<dbReference type="InterPro" id="IPR001018">
    <property type="entry name" value="Beta-lactamase_class-B_CS"/>
</dbReference>
<accession>A0A6J4HPA5</accession>
<evidence type="ECO:0000256" key="6">
    <source>
        <dbReference type="ARBA" id="ARBA00012865"/>
    </source>
</evidence>
<dbReference type="SMART" id="SM00849">
    <property type="entry name" value="Lactamase_B"/>
    <property type="match status" value="1"/>
</dbReference>
<keyword evidence="10 14" id="KW-0378">Hydrolase</keyword>
<organism evidence="14">
    <name type="scientific">uncultured Armatimonadetes bacterium</name>
    <dbReference type="NCBI Taxonomy" id="157466"/>
    <lineage>
        <taxon>Bacteria</taxon>
        <taxon>Bacillati</taxon>
        <taxon>Armatimonadota</taxon>
        <taxon>environmental samples</taxon>
    </lineage>
</organism>
<protein>
    <recommendedName>
        <fullName evidence="6">beta-lactamase</fullName>
        <ecNumber evidence="6">3.5.2.6</ecNumber>
    </recommendedName>
</protein>
<dbReference type="GO" id="GO:0046677">
    <property type="term" value="P:response to antibiotic"/>
    <property type="evidence" value="ECO:0007669"/>
    <property type="project" value="UniProtKB-KW"/>
</dbReference>
<dbReference type="InterPro" id="IPR036866">
    <property type="entry name" value="RibonucZ/Hydroxyglut_hydro"/>
</dbReference>
<dbReference type="GO" id="GO:0008800">
    <property type="term" value="F:beta-lactamase activity"/>
    <property type="evidence" value="ECO:0007669"/>
    <property type="project" value="UniProtKB-EC"/>
</dbReference>
<keyword evidence="7" id="KW-0479">Metal-binding</keyword>
<reference evidence="14" key="1">
    <citation type="submission" date="2020-02" db="EMBL/GenBank/DDBJ databases">
        <authorList>
            <person name="Meier V. D."/>
        </authorList>
    </citation>
    <scope>NUCLEOTIDE SEQUENCE</scope>
    <source>
        <strain evidence="14">AVDCRST_MAG63</strain>
    </source>
</reference>
<feature type="domain" description="Metallo-beta-lactamase" evidence="13">
    <location>
        <begin position="60"/>
        <end position="243"/>
    </location>
</feature>
<keyword evidence="11" id="KW-0862">Zinc</keyword>
<name>A0A6J4HPA5_9BACT</name>
<dbReference type="EMBL" id="CADCTO010000105">
    <property type="protein sequence ID" value="CAA9227232.1"/>
    <property type="molecule type" value="Genomic_DNA"/>
</dbReference>
<evidence type="ECO:0000313" key="14">
    <source>
        <dbReference type="EMBL" id="CAA9227232.1"/>
    </source>
</evidence>
<evidence type="ECO:0000256" key="8">
    <source>
        <dbReference type="ARBA" id="ARBA00022729"/>
    </source>
</evidence>
<comment type="catalytic activity">
    <reaction evidence="1">
        <text>a beta-lactam + H2O = a substituted beta-amino acid</text>
        <dbReference type="Rhea" id="RHEA:20401"/>
        <dbReference type="ChEBI" id="CHEBI:15377"/>
        <dbReference type="ChEBI" id="CHEBI:35627"/>
        <dbReference type="ChEBI" id="CHEBI:140347"/>
        <dbReference type="EC" id="3.5.2.6"/>
    </reaction>
</comment>
<dbReference type="InterPro" id="IPR050855">
    <property type="entry name" value="NDM-1-like"/>
</dbReference>
<dbReference type="GO" id="GO:0042597">
    <property type="term" value="C:periplasmic space"/>
    <property type="evidence" value="ECO:0007669"/>
    <property type="project" value="UniProtKB-SubCell"/>
</dbReference>
<evidence type="ECO:0000259" key="13">
    <source>
        <dbReference type="SMART" id="SM00849"/>
    </source>
</evidence>
<dbReference type="AlphaFoldDB" id="A0A6J4HPA5"/>
<dbReference type="Gene3D" id="3.60.15.10">
    <property type="entry name" value="Ribonuclease Z/Hydroxyacylglutathione hydrolase-like"/>
    <property type="match status" value="1"/>
</dbReference>
<comment type="subcellular location">
    <subcellularLocation>
        <location evidence="3">Periplasm</location>
    </subcellularLocation>
</comment>
<evidence type="ECO:0000256" key="12">
    <source>
        <dbReference type="ARBA" id="ARBA00023251"/>
    </source>
</evidence>
<dbReference type="CDD" id="cd16282">
    <property type="entry name" value="metallo-hydrolase-like_MBL-fold"/>
    <property type="match status" value="1"/>
</dbReference>
<keyword evidence="9" id="KW-0574">Periplasm</keyword>
<evidence type="ECO:0000256" key="3">
    <source>
        <dbReference type="ARBA" id="ARBA00004418"/>
    </source>
</evidence>
<dbReference type="GO" id="GO:0008270">
    <property type="term" value="F:zinc ion binding"/>
    <property type="evidence" value="ECO:0007669"/>
    <property type="project" value="InterPro"/>
</dbReference>
<evidence type="ECO:0000256" key="1">
    <source>
        <dbReference type="ARBA" id="ARBA00001526"/>
    </source>
</evidence>
<dbReference type="PANTHER" id="PTHR42951:SF4">
    <property type="entry name" value="ACYL-COENZYME A THIOESTERASE MBLAC2"/>
    <property type="match status" value="1"/>
</dbReference>
<evidence type="ECO:0000256" key="5">
    <source>
        <dbReference type="ARBA" id="ARBA00011245"/>
    </source>
</evidence>
<dbReference type="Pfam" id="PF00753">
    <property type="entry name" value="Lactamase_B"/>
    <property type="match status" value="1"/>
</dbReference>
<keyword evidence="12" id="KW-0046">Antibiotic resistance</keyword>